<dbReference type="Pfam" id="PF00562">
    <property type="entry name" value="RNA_pol_Rpb2_6"/>
    <property type="match status" value="1"/>
</dbReference>
<accession>A0A6C0JBS3</accession>
<keyword evidence="2" id="KW-0240">DNA-directed RNA polymerase</keyword>
<dbReference type="EMBL" id="MN740351">
    <property type="protein sequence ID" value="QHU02007.1"/>
    <property type="molecule type" value="Genomic_DNA"/>
</dbReference>
<dbReference type="GO" id="GO:0032549">
    <property type="term" value="F:ribonucleoside binding"/>
    <property type="evidence" value="ECO:0007669"/>
    <property type="project" value="InterPro"/>
</dbReference>
<evidence type="ECO:0000259" key="7">
    <source>
        <dbReference type="Pfam" id="PF04560"/>
    </source>
</evidence>
<evidence type="ECO:0000256" key="5">
    <source>
        <dbReference type="ARBA" id="ARBA00023163"/>
    </source>
</evidence>
<dbReference type="Gene3D" id="2.40.270.10">
    <property type="entry name" value="DNA-directed RNA polymerase, subunit 2, domain 6"/>
    <property type="match status" value="1"/>
</dbReference>
<feature type="domain" description="DNA-directed RNA polymerase subunit 2 hybrid-binding" evidence="6">
    <location>
        <begin position="2"/>
        <end position="162"/>
    </location>
</feature>
<keyword evidence="5" id="KW-0804">Transcription</keyword>
<organism evidence="8">
    <name type="scientific">viral metagenome</name>
    <dbReference type="NCBI Taxonomy" id="1070528"/>
    <lineage>
        <taxon>unclassified sequences</taxon>
        <taxon>metagenomes</taxon>
        <taxon>organismal metagenomes</taxon>
    </lineage>
</organism>
<feature type="domain" description="RNA polymerase Rpb2" evidence="7">
    <location>
        <begin position="165"/>
        <end position="255"/>
    </location>
</feature>
<evidence type="ECO:0000259" key="6">
    <source>
        <dbReference type="Pfam" id="PF00562"/>
    </source>
</evidence>
<dbReference type="Gene3D" id="3.90.1800.10">
    <property type="entry name" value="RNA polymerase alpha subunit dimerisation domain"/>
    <property type="match status" value="1"/>
</dbReference>
<dbReference type="InterPro" id="IPR037033">
    <property type="entry name" value="DNA-dir_RNAP_su2_hyb_sf"/>
</dbReference>
<dbReference type="GO" id="GO:0003677">
    <property type="term" value="F:DNA binding"/>
    <property type="evidence" value="ECO:0007669"/>
    <property type="project" value="InterPro"/>
</dbReference>
<dbReference type="InterPro" id="IPR015712">
    <property type="entry name" value="DNA-dir_RNA_pol_su2"/>
</dbReference>
<dbReference type="EC" id="2.7.7.6" evidence="1"/>
<name>A0A6C0JBS3_9ZZZZ</name>
<dbReference type="GO" id="GO:0003899">
    <property type="term" value="F:DNA-directed RNA polymerase activity"/>
    <property type="evidence" value="ECO:0007669"/>
    <property type="project" value="UniProtKB-EC"/>
</dbReference>
<dbReference type="GO" id="GO:0000428">
    <property type="term" value="C:DNA-directed RNA polymerase complex"/>
    <property type="evidence" value="ECO:0007669"/>
    <property type="project" value="UniProtKB-KW"/>
</dbReference>
<dbReference type="SUPFAM" id="SSF64484">
    <property type="entry name" value="beta and beta-prime subunits of DNA dependent RNA-polymerase"/>
    <property type="match status" value="1"/>
</dbReference>
<proteinExistence type="predicted"/>
<evidence type="ECO:0000256" key="2">
    <source>
        <dbReference type="ARBA" id="ARBA00022478"/>
    </source>
</evidence>
<dbReference type="PANTHER" id="PTHR20856">
    <property type="entry name" value="DNA-DIRECTED RNA POLYMERASE I SUBUNIT 2"/>
    <property type="match status" value="1"/>
</dbReference>
<sequence length="265" mass="30333">MQKGTCGNLFRQEDMPFDKNGMTPDVIINPLAIPKRMTIGHLLEAAAGYEAVGNSKTKLCKICVEYKKKLSSPRCDTDCFLEQHIQHYLHYNSFYSKLIPEHLKDFKSTQLYNGSTGEKIPTLIFTGIMYYQKLKHLSKDKLYVRTTGPIQHITRQPKEGRSVEGGYKIGIQERDALLSHGCSVTLRERIFINSDYHKLKVCQCGLLYHGTDPSIDIHAKCKLCGSFDIYEIELPYVTKVFMQMVMAFNICIKLVPKLKIKDNKL</sequence>
<dbReference type="GO" id="GO:0006351">
    <property type="term" value="P:DNA-templated transcription"/>
    <property type="evidence" value="ECO:0007669"/>
    <property type="project" value="InterPro"/>
</dbReference>
<evidence type="ECO:0000313" key="8">
    <source>
        <dbReference type="EMBL" id="QHU02007.1"/>
    </source>
</evidence>
<evidence type="ECO:0000256" key="3">
    <source>
        <dbReference type="ARBA" id="ARBA00022679"/>
    </source>
</evidence>
<dbReference type="InterPro" id="IPR007120">
    <property type="entry name" value="DNA-dir_RNAP_su2_dom"/>
</dbReference>
<dbReference type="InterPro" id="IPR007641">
    <property type="entry name" value="RNA_pol_Rpb2_7"/>
</dbReference>
<dbReference type="AlphaFoldDB" id="A0A6C0JBS3"/>
<evidence type="ECO:0000256" key="4">
    <source>
        <dbReference type="ARBA" id="ARBA00022695"/>
    </source>
</evidence>
<keyword evidence="4" id="KW-0548">Nucleotidyltransferase</keyword>
<protein>
    <recommendedName>
        <fullName evidence="1">DNA-directed RNA polymerase</fullName>
        <ecNumber evidence="1">2.7.7.6</ecNumber>
    </recommendedName>
</protein>
<reference evidence="8" key="1">
    <citation type="journal article" date="2020" name="Nature">
        <title>Giant virus diversity and host interactions through global metagenomics.</title>
        <authorList>
            <person name="Schulz F."/>
            <person name="Roux S."/>
            <person name="Paez-Espino D."/>
            <person name="Jungbluth S."/>
            <person name="Walsh D.A."/>
            <person name="Denef V.J."/>
            <person name="McMahon K.D."/>
            <person name="Konstantinidis K.T."/>
            <person name="Eloe-Fadrosh E.A."/>
            <person name="Kyrpides N.C."/>
            <person name="Woyke T."/>
        </authorList>
    </citation>
    <scope>NUCLEOTIDE SEQUENCE</scope>
    <source>
        <strain evidence="8">GVMAG-M-3300025880-56</strain>
    </source>
</reference>
<keyword evidence="3" id="KW-0808">Transferase</keyword>
<evidence type="ECO:0000256" key="1">
    <source>
        <dbReference type="ARBA" id="ARBA00012418"/>
    </source>
</evidence>
<dbReference type="Pfam" id="PF04560">
    <property type="entry name" value="RNA_pol_Rpb2_7"/>
    <property type="match status" value="1"/>
</dbReference>